<dbReference type="RefSeq" id="XP_041231891.1">
    <property type="nucleotide sequence ID" value="XM_041376554.1"/>
</dbReference>
<organism evidence="1 2">
    <name type="scientific">Suillus fuscotomentosus</name>
    <dbReference type="NCBI Taxonomy" id="1912939"/>
    <lineage>
        <taxon>Eukaryota</taxon>
        <taxon>Fungi</taxon>
        <taxon>Dikarya</taxon>
        <taxon>Basidiomycota</taxon>
        <taxon>Agaricomycotina</taxon>
        <taxon>Agaricomycetes</taxon>
        <taxon>Agaricomycetidae</taxon>
        <taxon>Boletales</taxon>
        <taxon>Suillineae</taxon>
        <taxon>Suillaceae</taxon>
        <taxon>Suillus</taxon>
    </lineage>
</organism>
<protein>
    <submittedName>
        <fullName evidence="1">Uncharacterized protein</fullName>
    </submittedName>
</protein>
<reference evidence="1" key="1">
    <citation type="journal article" date="2020" name="New Phytol.">
        <title>Comparative genomics reveals dynamic genome evolution in host specialist ectomycorrhizal fungi.</title>
        <authorList>
            <person name="Lofgren L.A."/>
            <person name="Nguyen N.H."/>
            <person name="Vilgalys R."/>
            <person name="Ruytinx J."/>
            <person name="Liao H.L."/>
            <person name="Branco S."/>
            <person name="Kuo A."/>
            <person name="LaButti K."/>
            <person name="Lipzen A."/>
            <person name="Andreopoulos W."/>
            <person name="Pangilinan J."/>
            <person name="Riley R."/>
            <person name="Hundley H."/>
            <person name="Na H."/>
            <person name="Barry K."/>
            <person name="Grigoriev I.V."/>
            <person name="Stajich J.E."/>
            <person name="Kennedy P.G."/>
        </authorList>
    </citation>
    <scope>NUCLEOTIDE SEQUENCE</scope>
    <source>
        <strain evidence="1">FC203</strain>
    </source>
</reference>
<evidence type="ECO:0000313" key="1">
    <source>
        <dbReference type="EMBL" id="KAG1906316.1"/>
    </source>
</evidence>
<sequence>MYCLDLEIPTHLERIVFRIKDSALTKLLPNLLDTIKNQWNQSTSNKIKNEDNEAEGLMTVSAVGDDTKIKVDEMEQTKIKVEVEESNTSMDSPVYPCHLLTRRYGNPIQDSLDPFRPWHYSVQPFYHSEVAMEVAKKWALYQQIHHEMYDELQFYSKSLL</sequence>
<dbReference type="Proteomes" id="UP001195769">
    <property type="component" value="Unassembled WGS sequence"/>
</dbReference>
<comment type="caution">
    <text evidence="1">The sequence shown here is derived from an EMBL/GenBank/DDBJ whole genome shotgun (WGS) entry which is preliminary data.</text>
</comment>
<accession>A0AAD4EHS7</accession>
<dbReference type="GeneID" id="64670852"/>
<dbReference type="EMBL" id="JABBWK010000005">
    <property type="protein sequence ID" value="KAG1906316.1"/>
    <property type="molecule type" value="Genomic_DNA"/>
</dbReference>
<name>A0AAD4EHS7_9AGAM</name>
<dbReference type="AlphaFoldDB" id="A0AAD4EHS7"/>
<gene>
    <name evidence="1" type="ORF">F5891DRAFT_975723</name>
</gene>
<keyword evidence="2" id="KW-1185">Reference proteome</keyword>
<evidence type="ECO:0000313" key="2">
    <source>
        <dbReference type="Proteomes" id="UP001195769"/>
    </source>
</evidence>
<proteinExistence type="predicted"/>